<name>A0ABX2XBG4_9FLAO</name>
<evidence type="ECO:0008006" key="3">
    <source>
        <dbReference type="Google" id="ProtNLM"/>
    </source>
</evidence>
<evidence type="ECO:0000313" key="1">
    <source>
        <dbReference type="EMBL" id="OCB68457.1"/>
    </source>
</evidence>
<dbReference type="Proteomes" id="UP000093343">
    <property type="component" value="Unassembled WGS sequence"/>
</dbReference>
<comment type="caution">
    <text evidence="1">The sequence shown here is derived from an EMBL/GenBank/DDBJ whole genome shotgun (WGS) entry which is preliminary data.</text>
</comment>
<sequence length="179" mass="20665">MSDHSISIVCRKSAYHGNEAKAKEILQWLISKDIVKPELSNCILSADKGYAISDGARQIVSFPDELPYFLISNGLDVITSRQIFDTGETGIEECICPNCKKDIAKEDWDFFYNWYEVNDDLICPFCNIAADIHQFKFTPEWGFSDLGFTFWNWPEFEDSFISEFKEKLNCDVSVVYQHI</sequence>
<gene>
    <name evidence="1" type="ORF">FLP_24245</name>
</gene>
<dbReference type="EMBL" id="LVEN01000050">
    <property type="protein sequence ID" value="OCB68457.1"/>
    <property type="molecule type" value="Genomic_DNA"/>
</dbReference>
<keyword evidence="2" id="KW-1185">Reference proteome</keyword>
<reference evidence="2" key="1">
    <citation type="submission" date="2016-03" db="EMBL/GenBank/DDBJ databases">
        <title>Draft genome sequence of Paenibacillus glacialis DSM 22343.</title>
        <authorList>
            <person name="Shin S.-K."/>
            <person name="Yi H."/>
        </authorList>
    </citation>
    <scope>NUCLEOTIDE SEQUENCE [LARGE SCALE GENOMIC DNA]</scope>
    <source>
        <strain evidence="2">CCUG 60099</strain>
    </source>
</reference>
<evidence type="ECO:0000313" key="2">
    <source>
        <dbReference type="Proteomes" id="UP000093343"/>
    </source>
</evidence>
<protein>
    <recommendedName>
        <fullName evidence="3">Sugar ABC transporter ATPase</fullName>
    </recommendedName>
</protein>
<accession>A0ABX2XBG4</accession>
<organism evidence="1 2">
    <name type="scientific">Flavobacterium piscis</name>
    <dbReference type="NCBI Taxonomy" id="1114874"/>
    <lineage>
        <taxon>Bacteria</taxon>
        <taxon>Pseudomonadati</taxon>
        <taxon>Bacteroidota</taxon>
        <taxon>Flavobacteriia</taxon>
        <taxon>Flavobacteriales</taxon>
        <taxon>Flavobacteriaceae</taxon>
        <taxon>Flavobacterium</taxon>
    </lineage>
</organism>
<proteinExistence type="predicted"/>
<dbReference type="RefSeq" id="WP_065452075.1">
    <property type="nucleotide sequence ID" value="NZ_LVEN01000050.1"/>
</dbReference>